<dbReference type="AlphaFoldDB" id="A0A0T7FT41"/>
<dbReference type="InterPro" id="IPR000462">
    <property type="entry name" value="CDP-OH_P_trans"/>
</dbReference>
<feature type="transmembrane region" description="Helical" evidence="3">
    <location>
        <begin position="233"/>
        <end position="254"/>
    </location>
</feature>
<sequence length="264" mass="27679">MADWMNAGPLDRQAARRAHRLLSLDAYAVTMTVAAALVAAMHFLGDWLGIDTAAACCAFIIYAAISAVALGNLRAHGHGRFGAANIVTTIRAALTSALGGMVLASPQFGVGFDQGALWMLGFVVAFALVLDGVDGFVARQAGTSSRFGARFDMEIDALLILFLSLAAVLLGKAGLWVLLIGLMRYAYVGAQAVFPALRGELRHSMRRKAICVVQGVALCLMLFPVVASPVSTLLAAAALASLTYSFAVDVIFLVNASRSHHVAA</sequence>
<keyword evidence="1 2" id="KW-0808">Transferase</keyword>
<keyword evidence="3" id="KW-1133">Transmembrane helix</keyword>
<protein>
    <submittedName>
        <fullName evidence="4">CDP-alcohol phosphatidyltransferase</fullName>
    </submittedName>
</protein>
<accession>A0A0T7FT41</accession>
<dbReference type="GO" id="GO:0016020">
    <property type="term" value="C:membrane"/>
    <property type="evidence" value="ECO:0007669"/>
    <property type="project" value="InterPro"/>
</dbReference>
<evidence type="ECO:0000256" key="2">
    <source>
        <dbReference type="RuleBase" id="RU003750"/>
    </source>
</evidence>
<evidence type="ECO:0000256" key="1">
    <source>
        <dbReference type="ARBA" id="ARBA00022679"/>
    </source>
</evidence>
<evidence type="ECO:0000313" key="4">
    <source>
        <dbReference type="EMBL" id="CDZ38182.1"/>
    </source>
</evidence>
<dbReference type="Proteomes" id="UP000046176">
    <property type="component" value="Unassembled WGS sequence"/>
</dbReference>
<gene>
    <name evidence="4" type="ORF">NGAL_HAMBI1145_42460</name>
</gene>
<evidence type="ECO:0000256" key="3">
    <source>
        <dbReference type="SAM" id="Phobius"/>
    </source>
</evidence>
<dbReference type="GO" id="GO:0008654">
    <property type="term" value="P:phospholipid biosynthetic process"/>
    <property type="evidence" value="ECO:0007669"/>
    <property type="project" value="InterPro"/>
</dbReference>
<dbReference type="InterPro" id="IPR048254">
    <property type="entry name" value="CDP_ALCOHOL_P_TRANSF_CS"/>
</dbReference>
<name>A0A0T7FT41_NEOGA</name>
<feature type="transmembrane region" description="Helical" evidence="3">
    <location>
        <begin position="83"/>
        <end position="104"/>
    </location>
</feature>
<evidence type="ECO:0000313" key="5">
    <source>
        <dbReference type="Proteomes" id="UP000046176"/>
    </source>
</evidence>
<dbReference type="InterPro" id="IPR043130">
    <property type="entry name" value="CDP-OH_PTrfase_TM_dom"/>
</dbReference>
<keyword evidence="3" id="KW-0472">Membrane</keyword>
<feature type="transmembrane region" description="Helical" evidence="3">
    <location>
        <begin position="21"/>
        <end position="44"/>
    </location>
</feature>
<feature type="transmembrane region" description="Helical" evidence="3">
    <location>
        <begin position="149"/>
        <end position="170"/>
    </location>
</feature>
<keyword evidence="3" id="KW-0812">Transmembrane</keyword>
<reference evidence="4 5" key="1">
    <citation type="submission" date="2014-08" db="EMBL/GenBank/DDBJ databases">
        <authorList>
            <person name="Chen Y.-H."/>
        </authorList>
    </citation>
    <scope>NUCLEOTIDE SEQUENCE [LARGE SCALE GENOMIC DNA]</scope>
</reference>
<feature type="transmembrane region" description="Helical" evidence="3">
    <location>
        <begin position="116"/>
        <end position="137"/>
    </location>
</feature>
<dbReference type="EMBL" id="CCRH01000012">
    <property type="protein sequence ID" value="CDZ38182.1"/>
    <property type="molecule type" value="Genomic_DNA"/>
</dbReference>
<dbReference type="PROSITE" id="PS00379">
    <property type="entry name" value="CDP_ALCOHOL_P_TRANSF"/>
    <property type="match status" value="1"/>
</dbReference>
<dbReference type="OrthoDB" id="9782011at2"/>
<dbReference type="Pfam" id="PF01066">
    <property type="entry name" value="CDP-OH_P_transf"/>
    <property type="match status" value="1"/>
</dbReference>
<dbReference type="GO" id="GO:0016780">
    <property type="term" value="F:phosphotransferase activity, for other substituted phosphate groups"/>
    <property type="evidence" value="ECO:0007669"/>
    <property type="project" value="InterPro"/>
</dbReference>
<comment type="similarity">
    <text evidence="2">Belongs to the CDP-alcohol phosphatidyltransferase class-I family.</text>
</comment>
<organism evidence="4 5">
    <name type="scientific">Neorhizobium galegae bv. officinalis</name>
    <dbReference type="NCBI Taxonomy" id="323656"/>
    <lineage>
        <taxon>Bacteria</taxon>
        <taxon>Pseudomonadati</taxon>
        <taxon>Pseudomonadota</taxon>
        <taxon>Alphaproteobacteria</taxon>
        <taxon>Hyphomicrobiales</taxon>
        <taxon>Rhizobiaceae</taxon>
        <taxon>Rhizobium/Agrobacterium group</taxon>
        <taxon>Neorhizobium</taxon>
    </lineage>
</organism>
<dbReference type="Gene3D" id="1.20.120.1760">
    <property type="match status" value="1"/>
</dbReference>
<proteinExistence type="inferred from homology"/>
<dbReference type="RefSeq" id="WP_052754768.1">
    <property type="nucleotide sequence ID" value="NZ_CCRH01000012.1"/>
</dbReference>
<feature type="transmembrane region" description="Helical" evidence="3">
    <location>
        <begin position="50"/>
        <end position="71"/>
    </location>
</feature>